<dbReference type="SUPFAM" id="SSF53335">
    <property type="entry name" value="S-adenosyl-L-methionine-dependent methyltransferases"/>
    <property type="match status" value="1"/>
</dbReference>
<dbReference type="EMBL" id="JBBUTF010000004">
    <property type="protein sequence ID" value="MEK8025245.1"/>
    <property type="molecule type" value="Genomic_DNA"/>
</dbReference>
<organism evidence="1 2">
    <name type="scientific">Pseudaquabacterium rugosum</name>
    <dbReference type="NCBI Taxonomy" id="2984194"/>
    <lineage>
        <taxon>Bacteria</taxon>
        <taxon>Pseudomonadati</taxon>
        <taxon>Pseudomonadota</taxon>
        <taxon>Betaproteobacteria</taxon>
        <taxon>Burkholderiales</taxon>
        <taxon>Sphaerotilaceae</taxon>
        <taxon>Pseudaquabacterium</taxon>
    </lineage>
</organism>
<keyword evidence="1" id="KW-0808">Transferase</keyword>
<dbReference type="GO" id="GO:0032259">
    <property type="term" value="P:methylation"/>
    <property type="evidence" value="ECO:0007669"/>
    <property type="project" value="UniProtKB-KW"/>
</dbReference>
<dbReference type="PANTHER" id="PTHR43861:SF6">
    <property type="entry name" value="METHYLTRANSFERASE TYPE 11"/>
    <property type="match status" value="1"/>
</dbReference>
<dbReference type="InterPro" id="IPR029063">
    <property type="entry name" value="SAM-dependent_MTases_sf"/>
</dbReference>
<dbReference type="RefSeq" id="WP_341373033.1">
    <property type="nucleotide sequence ID" value="NZ_JBBUTF010000004.1"/>
</dbReference>
<keyword evidence="1" id="KW-0489">Methyltransferase</keyword>
<sequence>MSDLSDLPPQASWTDAAGCTHAGAVLHRVQGFDVVDCAHCGFRHVLPLPTPQALAEVYAHDYYRTEKPLYIERYLEDRDWWECVYTERYEWLEAALPATRRRLLDVGSGPGLFLASGRDRGWSVRGIEPSTQAARHSREQLGLDVVNGFLDADSAPTLGRHDVVHLGEVLEHLSDPAAMLRLAHDLLAPDGLLVLVVPNDDNPVQRIVHRHLGVAPWWVAPPHHLNYFDAASLAALVSRCGYTVEHQETTFPIDLFLLMGHHYIGDDAKGRQAHGWRKTLERNLHGAGAEGRQLLAGMRRAFAGLGMGREILLYARRSGD</sequence>
<proteinExistence type="predicted"/>
<dbReference type="EC" id="2.1.1.-" evidence="1"/>
<dbReference type="Gene3D" id="3.40.50.150">
    <property type="entry name" value="Vaccinia Virus protein VP39"/>
    <property type="match status" value="1"/>
</dbReference>
<evidence type="ECO:0000313" key="1">
    <source>
        <dbReference type="EMBL" id="MEK8025245.1"/>
    </source>
</evidence>
<dbReference type="GO" id="GO:0008168">
    <property type="term" value="F:methyltransferase activity"/>
    <property type="evidence" value="ECO:0007669"/>
    <property type="project" value="UniProtKB-KW"/>
</dbReference>
<gene>
    <name evidence="1" type="ORF">AACH11_04620</name>
</gene>
<evidence type="ECO:0000313" key="2">
    <source>
        <dbReference type="Proteomes" id="UP001368500"/>
    </source>
</evidence>
<accession>A0ABU9B847</accession>
<comment type="caution">
    <text evidence="1">The sequence shown here is derived from an EMBL/GenBank/DDBJ whole genome shotgun (WGS) entry which is preliminary data.</text>
</comment>
<reference evidence="1 2" key="1">
    <citation type="submission" date="2024-04" db="EMBL/GenBank/DDBJ databases">
        <title>Novel species of the genus Ideonella isolated from streams.</title>
        <authorList>
            <person name="Lu H."/>
        </authorList>
    </citation>
    <scope>NUCLEOTIDE SEQUENCE [LARGE SCALE GENOMIC DNA]</scope>
    <source>
        <strain evidence="1 2">BYS139W</strain>
    </source>
</reference>
<name>A0ABU9B847_9BURK</name>
<dbReference type="CDD" id="cd02440">
    <property type="entry name" value="AdoMet_MTases"/>
    <property type="match status" value="1"/>
</dbReference>
<dbReference type="Proteomes" id="UP001368500">
    <property type="component" value="Unassembled WGS sequence"/>
</dbReference>
<dbReference type="Pfam" id="PF13489">
    <property type="entry name" value="Methyltransf_23"/>
    <property type="match status" value="1"/>
</dbReference>
<dbReference type="PANTHER" id="PTHR43861">
    <property type="entry name" value="TRANS-ACONITATE 2-METHYLTRANSFERASE-RELATED"/>
    <property type="match status" value="1"/>
</dbReference>
<keyword evidence="2" id="KW-1185">Reference proteome</keyword>
<protein>
    <submittedName>
        <fullName evidence="1">Class I SAM-dependent methyltransferase</fullName>
        <ecNumber evidence="1">2.1.1.-</ecNumber>
    </submittedName>
</protein>